<evidence type="ECO:0000313" key="2">
    <source>
        <dbReference type="EMBL" id="GEN46843.1"/>
    </source>
</evidence>
<keyword evidence="1" id="KW-0472">Membrane</keyword>
<gene>
    <name evidence="2" type="ORF">AHA02nite_26190</name>
</gene>
<comment type="caution">
    <text evidence="2">The sequence shown here is derived from an EMBL/GenBank/DDBJ whole genome shotgun (WGS) entry which is preliminary data.</text>
</comment>
<dbReference type="AlphaFoldDB" id="A0A511W9T7"/>
<keyword evidence="3" id="KW-1185">Reference proteome</keyword>
<feature type="transmembrane region" description="Helical" evidence="1">
    <location>
        <begin position="124"/>
        <end position="145"/>
    </location>
</feature>
<reference evidence="2 3" key="1">
    <citation type="submission" date="2019-07" db="EMBL/GenBank/DDBJ databases">
        <title>Whole genome shotgun sequence of Alkalibacillus haloalkaliphilus NBRC 103110.</title>
        <authorList>
            <person name="Hosoyama A."/>
            <person name="Uohara A."/>
            <person name="Ohji S."/>
            <person name="Ichikawa N."/>
        </authorList>
    </citation>
    <scope>NUCLEOTIDE SEQUENCE [LARGE SCALE GENOMIC DNA]</scope>
    <source>
        <strain evidence="2 3">NBRC 103110</strain>
    </source>
</reference>
<evidence type="ECO:0000256" key="1">
    <source>
        <dbReference type="SAM" id="Phobius"/>
    </source>
</evidence>
<dbReference type="OrthoDB" id="2596219at2"/>
<keyword evidence="1" id="KW-0812">Transmembrane</keyword>
<dbReference type="EMBL" id="BJYA01000019">
    <property type="protein sequence ID" value="GEN46843.1"/>
    <property type="molecule type" value="Genomic_DNA"/>
</dbReference>
<feature type="transmembrane region" description="Helical" evidence="1">
    <location>
        <begin position="52"/>
        <end position="70"/>
    </location>
</feature>
<organism evidence="2 3">
    <name type="scientific">Alkalibacillus haloalkaliphilus</name>
    <dbReference type="NCBI Taxonomy" id="94136"/>
    <lineage>
        <taxon>Bacteria</taxon>
        <taxon>Bacillati</taxon>
        <taxon>Bacillota</taxon>
        <taxon>Bacilli</taxon>
        <taxon>Bacillales</taxon>
        <taxon>Bacillaceae</taxon>
        <taxon>Alkalibacillus</taxon>
    </lineage>
</organism>
<accession>A0A511W9T7</accession>
<protein>
    <submittedName>
        <fullName evidence="2">Uncharacterized protein</fullName>
    </submittedName>
</protein>
<dbReference type="Proteomes" id="UP000321440">
    <property type="component" value="Unassembled WGS sequence"/>
</dbReference>
<name>A0A511W9T7_9BACI</name>
<proteinExistence type="predicted"/>
<feature type="transmembrane region" description="Helical" evidence="1">
    <location>
        <begin position="12"/>
        <end position="40"/>
    </location>
</feature>
<feature type="transmembrane region" description="Helical" evidence="1">
    <location>
        <begin position="85"/>
        <end position="104"/>
    </location>
</feature>
<keyword evidence="1" id="KW-1133">Transmembrane helix</keyword>
<sequence>MREAFTLILAGFLIVFFDIEFNGFNIIVDVVGYIIVAVGLSKLQTYSNYAKTAMFIASILAVVSIPNIFITEVEFNTAVTPTFEYYYALTLTILQFVLVIYCLFIMRQLSETFNPNHTRAINMLLGFTAALNTIVIALMSVSINIQSHTFNMMIVSFGLMALITHTVFLVYLFKFRRIEENNDDDEDHLKEHTHEQSRFS</sequence>
<evidence type="ECO:0000313" key="3">
    <source>
        <dbReference type="Proteomes" id="UP000321440"/>
    </source>
</evidence>
<dbReference type="RefSeq" id="WP_146818024.1">
    <property type="nucleotide sequence ID" value="NZ_BJYA01000019.1"/>
</dbReference>
<feature type="transmembrane region" description="Helical" evidence="1">
    <location>
        <begin position="151"/>
        <end position="173"/>
    </location>
</feature>